<reference evidence="1" key="1">
    <citation type="submission" date="2019-11" db="EMBL/GenBank/DDBJ databases">
        <title>Bipolaris sorokiniana Genome sequencing.</title>
        <authorList>
            <person name="Wang H."/>
        </authorList>
    </citation>
    <scope>NUCLEOTIDE SEQUENCE</scope>
</reference>
<evidence type="ECO:0000313" key="2">
    <source>
        <dbReference type="Proteomes" id="UP000624244"/>
    </source>
</evidence>
<name>A0A8H5ZFN3_COCSA</name>
<dbReference type="AlphaFoldDB" id="A0A8H5ZFN3"/>
<sequence length="161" mass="17226">MSCVVKDVLSLKALAIFHLRPQAPLGLAKVAWTSASLLYVIASDTPRALIEQCDVDNTLYICTWFNRAENVSAATIASIQPGISLGCGIAALACRFDDERNYDVPGTGPRKQPVCAMEPHGNYELVGPGVLLPRCSASTLCRRRVLREGEGAACNSHVIVG</sequence>
<dbReference type="Proteomes" id="UP000624244">
    <property type="component" value="Unassembled WGS sequence"/>
</dbReference>
<dbReference type="EMBL" id="WNKQ01000009">
    <property type="protein sequence ID" value="KAF5849386.1"/>
    <property type="molecule type" value="Genomic_DNA"/>
</dbReference>
<comment type="caution">
    <text evidence="1">The sequence shown here is derived from an EMBL/GenBank/DDBJ whole genome shotgun (WGS) entry which is preliminary data.</text>
</comment>
<organism evidence="1 2">
    <name type="scientific">Cochliobolus sativus</name>
    <name type="common">Common root rot and spot blotch fungus</name>
    <name type="synonym">Bipolaris sorokiniana</name>
    <dbReference type="NCBI Taxonomy" id="45130"/>
    <lineage>
        <taxon>Eukaryota</taxon>
        <taxon>Fungi</taxon>
        <taxon>Dikarya</taxon>
        <taxon>Ascomycota</taxon>
        <taxon>Pezizomycotina</taxon>
        <taxon>Dothideomycetes</taxon>
        <taxon>Pleosporomycetidae</taxon>
        <taxon>Pleosporales</taxon>
        <taxon>Pleosporineae</taxon>
        <taxon>Pleosporaceae</taxon>
        <taxon>Bipolaris</taxon>
    </lineage>
</organism>
<proteinExistence type="predicted"/>
<accession>A0A8H5ZFN3</accession>
<gene>
    <name evidence="1" type="ORF">GGP41_006304</name>
</gene>
<evidence type="ECO:0000313" key="1">
    <source>
        <dbReference type="EMBL" id="KAF5849386.1"/>
    </source>
</evidence>
<protein>
    <submittedName>
        <fullName evidence="1">Uncharacterized protein</fullName>
    </submittedName>
</protein>